<keyword evidence="1" id="KW-0479">Metal-binding</keyword>
<dbReference type="SUPFAM" id="SSF161219">
    <property type="entry name" value="CHY zinc finger-like"/>
    <property type="match status" value="1"/>
</dbReference>
<dbReference type="PIRSF" id="PIRSF017292">
    <property type="entry name" value="UCP017292_Znf_CHY"/>
    <property type="match status" value="1"/>
</dbReference>
<evidence type="ECO:0000256" key="2">
    <source>
        <dbReference type="ARBA" id="ARBA00022771"/>
    </source>
</evidence>
<dbReference type="Proteomes" id="UP000539111">
    <property type="component" value="Unassembled WGS sequence"/>
</dbReference>
<dbReference type="GO" id="GO:0008270">
    <property type="term" value="F:zinc ion binding"/>
    <property type="evidence" value="ECO:0007669"/>
    <property type="project" value="UniProtKB-KW"/>
</dbReference>
<keyword evidence="6" id="KW-1185">Reference proteome</keyword>
<dbReference type="Pfam" id="PF05495">
    <property type="entry name" value="zf-CHY"/>
    <property type="match status" value="1"/>
</dbReference>
<dbReference type="InterPro" id="IPR016694">
    <property type="entry name" value="UCP017292"/>
</dbReference>
<proteinExistence type="predicted"/>
<reference evidence="5 6" key="1">
    <citation type="submission" date="2020-07" db="EMBL/GenBank/DDBJ databases">
        <title>Sequencing the genomes of 1000 actinobacteria strains.</title>
        <authorList>
            <person name="Klenk H.-P."/>
        </authorList>
    </citation>
    <scope>NUCLEOTIDE SEQUENCE [LARGE SCALE GENOMIC DNA]</scope>
    <source>
        <strain evidence="5 6">DSM 26341</strain>
    </source>
</reference>
<evidence type="ECO:0000256" key="3">
    <source>
        <dbReference type="ARBA" id="ARBA00022833"/>
    </source>
</evidence>
<dbReference type="AlphaFoldDB" id="A0A7Z0D3M8"/>
<dbReference type="GO" id="GO:0045041">
    <property type="term" value="P:protein import into mitochondrial intermembrane space"/>
    <property type="evidence" value="ECO:0007669"/>
    <property type="project" value="TreeGrafter"/>
</dbReference>
<evidence type="ECO:0000313" key="6">
    <source>
        <dbReference type="Proteomes" id="UP000539111"/>
    </source>
</evidence>
<dbReference type="RefSeq" id="WP_179428647.1">
    <property type="nucleotide sequence ID" value="NZ_JACBZP010000001.1"/>
</dbReference>
<dbReference type="PANTHER" id="PTHR28082:SF1">
    <property type="entry name" value="HELPER OF TIM PROTEIN 13"/>
    <property type="match status" value="1"/>
</dbReference>
<evidence type="ECO:0000256" key="1">
    <source>
        <dbReference type="ARBA" id="ARBA00022723"/>
    </source>
</evidence>
<feature type="domain" description="CHY-type" evidence="4">
    <location>
        <begin position="13"/>
        <end position="93"/>
    </location>
</feature>
<dbReference type="PROSITE" id="PS51266">
    <property type="entry name" value="ZF_CHY"/>
    <property type="match status" value="1"/>
</dbReference>
<dbReference type="PANTHER" id="PTHR28082">
    <property type="entry name" value="ZINC FINGER PROTEIN"/>
    <property type="match status" value="1"/>
</dbReference>
<keyword evidence="3" id="KW-0862">Zinc</keyword>
<accession>A0A7Z0D3M8</accession>
<comment type="caution">
    <text evidence="5">The sequence shown here is derived from an EMBL/GenBank/DDBJ whole genome shotgun (WGS) entry which is preliminary data.</text>
</comment>
<evidence type="ECO:0000313" key="5">
    <source>
        <dbReference type="EMBL" id="NYI68280.1"/>
    </source>
</evidence>
<protein>
    <submittedName>
        <fullName evidence="5">Putative CHY-type Zn-finger protein</fullName>
    </submittedName>
</protein>
<organism evidence="5 6">
    <name type="scientific">Spelaeicoccus albus</name>
    <dbReference type="NCBI Taxonomy" id="1280376"/>
    <lineage>
        <taxon>Bacteria</taxon>
        <taxon>Bacillati</taxon>
        <taxon>Actinomycetota</taxon>
        <taxon>Actinomycetes</taxon>
        <taxon>Micrococcales</taxon>
        <taxon>Brevibacteriaceae</taxon>
        <taxon>Spelaeicoccus</taxon>
    </lineage>
</organism>
<dbReference type="InterPro" id="IPR052604">
    <property type="entry name" value="Mito_Tim_assembly_helper"/>
</dbReference>
<dbReference type="EMBL" id="JACBZP010000001">
    <property type="protein sequence ID" value="NYI68280.1"/>
    <property type="molecule type" value="Genomic_DNA"/>
</dbReference>
<evidence type="ECO:0000259" key="4">
    <source>
        <dbReference type="PROSITE" id="PS51266"/>
    </source>
</evidence>
<keyword evidence="2" id="KW-0863">Zinc-finger</keyword>
<name>A0A7Z0D3M8_9MICO</name>
<dbReference type="InterPro" id="IPR037274">
    <property type="entry name" value="Znf_CHY_sf"/>
</dbReference>
<sequence length="113" mass="12371">MVEDGSIAVAGKTIDAQTRCVHYHSTRDVVAIKFACCRTFYACIHCHTESADHAVDVWAARDRDERAVVCGVCRHLMTINAYLGAATCPRCNAEFNPGCVAHHHLYFGGTSSK</sequence>
<dbReference type="InterPro" id="IPR008913">
    <property type="entry name" value="Znf_CHY"/>
</dbReference>
<gene>
    <name evidence="5" type="ORF">BJY26_002586</name>
</gene>